<dbReference type="Proteomes" id="UP001153328">
    <property type="component" value="Unassembled WGS sequence"/>
</dbReference>
<sequence length="244" mass="25821">MGTGGDEREGTTRSTQGGQDLPVNDLPVDDRPWGGRMEQAEAFDAIGDRYDEAFPHKEGQVAAAEWLAGAVPPGSRVLDLGCGTGLPTARQLVDAGLQVVGVDLSGGMLARAAAHVPEAQFLQADIADLPAGEPLLPGSFSGVAAFFSLLMLRRSEIPDTLRAVHGLLEPGGLLALSMVEADVDDVPIPFLGNTIRVSGYLRDELRQVVTDAGFEVIEEDAYAYAPATSDVPPELQVFLRCRRG</sequence>
<evidence type="ECO:0000256" key="1">
    <source>
        <dbReference type="ARBA" id="ARBA00022603"/>
    </source>
</evidence>
<dbReference type="Pfam" id="PF13649">
    <property type="entry name" value="Methyltransf_25"/>
    <property type="match status" value="1"/>
</dbReference>
<comment type="caution">
    <text evidence="5">The sequence shown here is derived from an EMBL/GenBank/DDBJ whole genome shotgun (WGS) entry which is preliminary data.</text>
</comment>
<gene>
    <name evidence="5" type="ORF">SBRY_10551</name>
</gene>
<name>A0A9W4E354_9ACTN</name>
<dbReference type="GO" id="GO:0008168">
    <property type="term" value="F:methyltransferase activity"/>
    <property type="evidence" value="ECO:0007669"/>
    <property type="project" value="UniProtKB-KW"/>
</dbReference>
<feature type="compositionally biased region" description="Basic and acidic residues" evidence="3">
    <location>
        <begin position="1"/>
        <end position="11"/>
    </location>
</feature>
<keyword evidence="2" id="KW-0808">Transferase</keyword>
<accession>A0A9W4E354</accession>
<dbReference type="PANTHER" id="PTHR43861">
    <property type="entry name" value="TRANS-ACONITATE 2-METHYLTRANSFERASE-RELATED"/>
    <property type="match status" value="1"/>
</dbReference>
<evidence type="ECO:0000313" key="5">
    <source>
        <dbReference type="EMBL" id="CAG7602698.1"/>
    </source>
</evidence>
<dbReference type="PANTHER" id="PTHR43861:SF1">
    <property type="entry name" value="TRANS-ACONITATE 2-METHYLTRANSFERASE"/>
    <property type="match status" value="1"/>
</dbReference>
<feature type="region of interest" description="Disordered" evidence="3">
    <location>
        <begin position="1"/>
        <end position="34"/>
    </location>
</feature>
<evidence type="ECO:0000259" key="4">
    <source>
        <dbReference type="Pfam" id="PF13649"/>
    </source>
</evidence>
<proteinExistence type="predicted"/>
<evidence type="ECO:0000313" key="6">
    <source>
        <dbReference type="Proteomes" id="UP001153328"/>
    </source>
</evidence>
<dbReference type="InterPro" id="IPR041698">
    <property type="entry name" value="Methyltransf_25"/>
</dbReference>
<keyword evidence="1" id="KW-0489">Methyltransferase</keyword>
<dbReference type="AlphaFoldDB" id="A0A9W4E354"/>
<evidence type="ECO:0000256" key="3">
    <source>
        <dbReference type="SAM" id="MobiDB-lite"/>
    </source>
</evidence>
<dbReference type="InterPro" id="IPR029063">
    <property type="entry name" value="SAM-dependent_MTases_sf"/>
</dbReference>
<dbReference type="GO" id="GO:0032259">
    <property type="term" value="P:methylation"/>
    <property type="evidence" value="ECO:0007669"/>
    <property type="project" value="UniProtKB-KW"/>
</dbReference>
<dbReference type="CDD" id="cd02440">
    <property type="entry name" value="AdoMet_MTases"/>
    <property type="match status" value="1"/>
</dbReference>
<protein>
    <submittedName>
        <fullName evidence="5">Ubiquinone/menaquinone biosynthesis C-methylase UbiE</fullName>
    </submittedName>
</protein>
<keyword evidence="5" id="KW-0830">Ubiquinone</keyword>
<dbReference type="Gene3D" id="3.40.50.150">
    <property type="entry name" value="Vaccinia Virus protein VP39"/>
    <property type="match status" value="1"/>
</dbReference>
<evidence type="ECO:0000256" key="2">
    <source>
        <dbReference type="ARBA" id="ARBA00022679"/>
    </source>
</evidence>
<dbReference type="GO" id="GO:0017000">
    <property type="term" value="P:antibiotic biosynthetic process"/>
    <property type="evidence" value="ECO:0007669"/>
    <property type="project" value="UniProtKB-ARBA"/>
</dbReference>
<dbReference type="SUPFAM" id="SSF53335">
    <property type="entry name" value="S-adenosyl-L-methionine-dependent methyltransferases"/>
    <property type="match status" value="1"/>
</dbReference>
<keyword evidence="6" id="KW-1185">Reference proteome</keyword>
<feature type="domain" description="Methyltransferase" evidence="4">
    <location>
        <begin position="77"/>
        <end position="172"/>
    </location>
</feature>
<organism evidence="5 6">
    <name type="scientific">Actinacidiphila bryophytorum</name>
    <dbReference type="NCBI Taxonomy" id="1436133"/>
    <lineage>
        <taxon>Bacteria</taxon>
        <taxon>Bacillati</taxon>
        <taxon>Actinomycetota</taxon>
        <taxon>Actinomycetes</taxon>
        <taxon>Kitasatosporales</taxon>
        <taxon>Streptomycetaceae</taxon>
        <taxon>Actinacidiphila</taxon>
    </lineage>
</organism>
<reference evidence="5" key="1">
    <citation type="submission" date="2021-06" db="EMBL/GenBank/DDBJ databases">
        <authorList>
            <person name="Arsene-Ploetze F."/>
        </authorList>
    </citation>
    <scope>NUCLEOTIDE SEQUENCE</scope>
    <source>
        <strain evidence="5">SBRY1</strain>
    </source>
</reference>
<dbReference type="EMBL" id="CAJVAX010000001">
    <property type="protein sequence ID" value="CAG7602698.1"/>
    <property type="molecule type" value="Genomic_DNA"/>
</dbReference>